<sequence length="84" mass="10290">MIHLRNKKWGWPLFRFCVDISINNAYQLYQLQPHNQGQKQLDLLGFRREIVEVYYKRFQSEKNYTSYTSNITKHTKSSNRYSLR</sequence>
<reference evidence="1" key="1">
    <citation type="submission" date="2014-05" db="EMBL/GenBank/DDBJ databases">
        <authorList>
            <person name="Chronopoulou M."/>
        </authorList>
    </citation>
    <scope>NUCLEOTIDE SEQUENCE</scope>
    <source>
        <tissue evidence="1">Whole organism</tissue>
    </source>
</reference>
<dbReference type="OrthoDB" id="10057240at2759"/>
<protein>
    <submittedName>
        <fullName evidence="1">PiggyBac transposable elementderived protein 3like [Latimeria chalumnae]</fullName>
    </submittedName>
</protein>
<evidence type="ECO:0000313" key="1">
    <source>
        <dbReference type="EMBL" id="CDW22736.1"/>
    </source>
</evidence>
<accession>A0A0K2TB89</accession>
<dbReference type="AlphaFoldDB" id="A0A0K2TB89"/>
<proteinExistence type="predicted"/>
<dbReference type="EMBL" id="HACA01005375">
    <property type="protein sequence ID" value="CDW22736.1"/>
    <property type="molecule type" value="Transcribed_RNA"/>
</dbReference>
<name>A0A0K2TB89_LEPSM</name>
<organism evidence="1">
    <name type="scientific">Lepeophtheirus salmonis</name>
    <name type="common">Salmon louse</name>
    <name type="synonym">Caligus salmonis</name>
    <dbReference type="NCBI Taxonomy" id="72036"/>
    <lineage>
        <taxon>Eukaryota</taxon>
        <taxon>Metazoa</taxon>
        <taxon>Ecdysozoa</taxon>
        <taxon>Arthropoda</taxon>
        <taxon>Crustacea</taxon>
        <taxon>Multicrustacea</taxon>
        <taxon>Hexanauplia</taxon>
        <taxon>Copepoda</taxon>
        <taxon>Siphonostomatoida</taxon>
        <taxon>Caligidae</taxon>
        <taxon>Lepeophtheirus</taxon>
    </lineage>
</organism>